<dbReference type="AlphaFoldDB" id="A0A1H6UEB9"/>
<dbReference type="Proteomes" id="UP000242999">
    <property type="component" value="Unassembled WGS sequence"/>
</dbReference>
<dbReference type="EMBL" id="FNYH01000014">
    <property type="protein sequence ID" value="SEI86505.1"/>
    <property type="molecule type" value="Genomic_DNA"/>
</dbReference>
<dbReference type="SUPFAM" id="SSF50630">
    <property type="entry name" value="Acid proteases"/>
    <property type="match status" value="1"/>
</dbReference>
<proteinExistence type="predicted"/>
<evidence type="ECO:0000313" key="3">
    <source>
        <dbReference type="Proteomes" id="UP000242999"/>
    </source>
</evidence>
<accession>A0A1H6UEB9</accession>
<evidence type="ECO:0000313" key="2">
    <source>
        <dbReference type="EMBL" id="SEI86505.1"/>
    </source>
</evidence>
<gene>
    <name evidence="2" type="ORF">SAMN05421831_1143</name>
</gene>
<dbReference type="PANTHER" id="PTHR38037">
    <property type="entry name" value="ZN_PROTEASE DOMAIN-CONTAINING PROTEIN"/>
    <property type="match status" value="1"/>
</dbReference>
<dbReference type="RefSeq" id="WP_093311815.1">
    <property type="nucleotide sequence ID" value="NZ_FNYH01000014.1"/>
</dbReference>
<sequence length="149" mass="16961">MSKPVLFHSQKITVGWKEVIRFPDLGIQVRAKIDTGAKTSALHAVEIQGFEHQGQQWVRFTSFNEEALGDPEVKCEVPVYDVRRVRSSNGHAQQRYVIKTRMQLGALEQKIQLTLVDRSKMDYPMLLGRRAMEHHILVAPGASYLHGQP</sequence>
<dbReference type="OrthoDB" id="9782977at2"/>
<evidence type="ECO:0000259" key="1">
    <source>
        <dbReference type="Pfam" id="PF05618"/>
    </source>
</evidence>
<dbReference type="STRING" id="64971.SAMN05421831_1143"/>
<dbReference type="InterPro" id="IPR008503">
    <property type="entry name" value="Asp_endopeptidase"/>
</dbReference>
<name>A0A1H6UEB9_9GAMM</name>
<dbReference type="InterPro" id="IPR021109">
    <property type="entry name" value="Peptidase_aspartic_dom_sf"/>
</dbReference>
<dbReference type="Pfam" id="PF05618">
    <property type="entry name" value="Zn_protease"/>
    <property type="match status" value="1"/>
</dbReference>
<feature type="domain" description="Retropepsin-like aspartic endopeptidase" evidence="1">
    <location>
        <begin position="14"/>
        <end position="147"/>
    </location>
</feature>
<dbReference type="Gene3D" id="2.40.70.10">
    <property type="entry name" value="Acid Proteases"/>
    <property type="match status" value="1"/>
</dbReference>
<reference evidence="3" key="1">
    <citation type="submission" date="2016-10" db="EMBL/GenBank/DDBJ databases">
        <authorList>
            <person name="Varghese N."/>
            <person name="Submissions S."/>
        </authorList>
    </citation>
    <scope>NUCLEOTIDE SEQUENCE [LARGE SCALE GENOMIC DNA]</scope>
    <source>
        <strain evidence="3">DSM 7165</strain>
    </source>
</reference>
<dbReference type="PANTHER" id="PTHR38037:SF2">
    <property type="entry name" value="ATP-DEPENDENT ZINC PROTEASE DOMAIN-CONTAINING PROTEIN-RELATED"/>
    <property type="match status" value="1"/>
</dbReference>
<organism evidence="2 3">
    <name type="scientific">Allopseudospirillum japonicum</name>
    <dbReference type="NCBI Taxonomy" id="64971"/>
    <lineage>
        <taxon>Bacteria</taxon>
        <taxon>Pseudomonadati</taxon>
        <taxon>Pseudomonadota</taxon>
        <taxon>Gammaproteobacteria</taxon>
        <taxon>Oceanospirillales</taxon>
        <taxon>Oceanospirillaceae</taxon>
        <taxon>Allopseudospirillum</taxon>
    </lineage>
</organism>
<keyword evidence="3" id="KW-1185">Reference proteome</keyword>
<protein>
    <submittedName>
        <fullName evidence="2">Uncharacterized conserved protein</fullName>
    </submittedName>
</protein>